<proteinExistence type="predicted"/>
<dbReference type="OrthoDB" id="9810929at2"/>
<dbReference type="AlphaFoldDB" id="A0A3B7QX92"/>
<evidence type="ECO:0000256" key="1">
    <source>
        <dbReference type="SAM" id="MobiDB-lite"/>
    </source>
</evidence>
<protein>
    <recommendedName>
        <fullName evidence="2">Glycosyltransferase subfamily 4-like N-terminal domain-containing protein</fullName>
    </recommendedName>
</protein>
<feature type="region of interest" description="Disordered" evidence="1">
    <location>
        <begin position="207"/>
        <end position="233"/>
    </location>
</feature>
<reference evidence="3 4" key="1">
    <citation type="submission" date="2018-09" db="EMBL/GenBank/DDBJ databases">
        <title>Hymenobacter medium sp. nov., isolated from R2A medium.</title>
        <authorList>
            <person name="Yingchao G."/>
        </authorList>
    </citation>
    <scope>NUCLEOTIDE SEQUENCE [LARGE SCALE GENOMIC DNA]</scope>
    <source>
        <strain evidence="4">sh-6</strain>
    </source>
</reference>
<name>A0A3B7QX92_9BACT</name>
<dbReference type="Pfam" id="PF13439">
    <property type="entry name" value="Glyco_transf_4"/>
    <property type="match status" value="1"/>
</dbReference>
<sequence>MLFAHLPGARLALPRTLLMPMLNPASASVLLLGWDAASEALPLARALPVAAAVQLWLAEPVAAAALPANASLQHLGAGALPPAPDFAALGTAAPAYPNVGASAYATASSNPATEQPSGFRVPAAPYIGRTPTPAVLERQPASEPGVLEAAELSSQYTTLAEAADDLPLGAPAANAEPEASAATTAPEGSPTDELFFAAAVPGQLAPAEPSAEVAAPAPPAASASEQPAPLPSSAAEVDSMNFRIIQYARHAVRLARSTTFDVIFAPDWPVWLAGVEIRHITHRPLVLRVTQLATDLLSPVDRGWGEALERLALPHADRVLVPDQQTAERLQALYRIPAERLQVQAPGTAPDLTAAFVLDPRLFA</sequence>
<dbReference type="Gene3D" id="3.40.50.2000">
    <property type="entry name" value="Glycogen Phosphorylase B"/>
    <property type="match status" value="1"/>
</dbReference>
<evidence type="ECO:0000313" key="3">
    <source>
        <dbReference type="EMBL" id="AYA35720.1"/>
    </source>
</evidence>
<feature type="region of interest" description="Disordered" evidence="1">
    <location>
        <begin position="169"/>
        <end position="188"/>
    </location>
</feature>
<evidence type="ECO:0000259" key="2">
    <source>
        <dbReference type="Pfam" id="PF13439"/>
    </source>
</evidence>
<accession>A0A3B7QX92</accession>
<dbReference type="GO" id="GO:0016757">
    <property type="term" value="F:glycosyltransferase activity"/>
    <property type="evidence" value="ECO:0007669"/>
    <property type="project" value="UniProtKB-ARBA"/>
</dbReference>
<dbReference type="Proteomes" id="UP000262802">
    <property type="component" value="Chromosome"/>
</dbReference>
<dbReference type="SUPFAM" id="SSF53756">
    <property type="entry name" value="UDP-Glycosyltransferase/glycogen phosphorylase"/>
    <property type="match status" value="1"/>
</dbReference>
<organism evidence="3 4">
    <name type="scientific">Hymenobacter oligotrophus</name>
    <dbReference type="NCBI Taxonomy" id="2319843"/>
    <lineage>
        <taxon>Bacteria</taxon>
        <taxon>Pseudomonadati</taxon>
        <taxon>Bacteroidota</taxon>
        <taxon>Cytophagia</taxon>
        <taxon>Cytophagales</taxon>
        <taxon>Hymenobacteraceae</taxon>
        <taxon>Hymenobacter</taxon>
    </lineage>
</organism>
<dbReference type="KEGG" id="hyh:D3Y59_00815"/>
<feature type="domain" description="Glycosyltransferase subfamily 4-like N-terminal" evidence="2">
    <location>
        <begin position="213"/>
        <end position="348"/>
    </location>
</feature>
<dbReference type="InterPro" id="IPR028098">
    <property type="entry name" value="Glyco_trans_4-like_N"/>
</dbReference>
<dbReference type="EMBL" id="CP032317">
    <property type="protein sequence ID" value="AYA35720.1"/>
    <property type="molecule type" value="Genomic_DNA"/>
</dbReference>
<gene>
    <name evidence="3" type="ORF">D3Y59_00815</name>
</gene>
<evidence type="ECO:0000313" key="4">
    <source>
        <dbReference type="Proteomes" id="UP000262802"/>
    </source>
</evidence>
<keyword evidence="4" id="KW-1185">Reference proteome</keyword>